<evidence type="ECO:0000313" key="7">
    <source>
        <dbReference type="Proteomes" id="UP000284706"/>
    </source>
</evidence>
<name>A0A409VIY6_9AGAR</name>
<protein>
    <recommendedName>
        <fullName evidence="8">Enoyl-CoA hydratase</fullName>
    </recommendedName>
</protein>
<dbReference type="InterPro" id="IPR014748">
    <property type="entry name" value="Enoyl-CoA_hydra_C"/>
</dbReference>
<comment type="similarity">
    <text evidence="2">Belongs to the enoyl-CoA hydratase/isomerase family.</text>
</comment>
<evidence type="ECO:0000256" key="3">
    <source>
        <dbReference type="ARBA" id="ARBA00022832"/>
    </source>
</evidence>
<evidence type="ECO:0000256" key="1">
    <source>
        <dbReference type="ARBA" id="ARBA00005005"/>
    </source>
</evidence>
<keyword evidence="5" id="KW-0413">Isomerase</keyword>
<evidence type="ECO:0000256" key="2">
    <source>
        <dbReference type="ARBA" id="ARBA00005254"/>
    </source>
</evidence>
<comment type="pathway">
    <text evidence="1">Lipid metabolism; fatty acid beta-oxidation.</text>
</comment>
<dbReference type="Pfam" id="PF00378">
    <property type="entry name" value="ECH_1"/>
    <property type="match status" value="1"/>
</dbReference>
<evidence type="ECO:0000256" key="4">
    <source>
        <dbReference type="ARBA" id="ARBA00023098"/>
    </source>
</evidence>
<keyword evidence="7" id="KW-1185">Reference proteome</keyword>
<dbReference type="PANTHER" id="PTHR43149">
    <property type="entry name" value="ENOYL-COA HYDRATASE"/>
    <property type="match status" value="1"/>
</dbReference>
<comment type="caution">
    <text evidence="6">The sequence shown here is derived from an EMBL/GenBank/DDBJ whole genome shotgun (WGS) entry which is preliminary data.</text>
</comment>
<dbReference type="InterPro" id="IPR045002">
    <property type="entry name" value="Ech1-like"/>
</dbReference>
<dbReference type="CDD" id="cd06558">
    <property type="entry name" value="crotonase-like"/>
    <property type="match status" value="1"/>
</dbReference>
<dbReference type="UniPathway" id="UPA00659"/>
<dbReference type="GO" id="GO:0051750">
    <property type="term" value="F:delta(3,5)-delta(2,4)-dienoyl-CoA isomerase activity"/>
    <property type="evidence" value="ECO:0007669"/>
    <property type="project" value="TreeGrafter"/>
</dbReference>
<proteinExistence type="inferred from homology"/>
<evidence type="ECO:0000313" key="6">
    <source>
        <dbReference type="EMBL" id="PPQ66232.1"/>
    </source>
</evidence>
<dbReference type="InParanoid" id="A0A409VIY6"/>
<evidence type="ECO:0000256" key="5">
    <source>
        <dbReference type="ARBA" id="ARBA00023235"/>
    </source>
</evidence>
<accession>A0A409VIY6</accession>
<sequence>MFGALAERYSSKWINVFQPSEHVLLVELARPPANAFCKEFWLAYQGLFNTLANDRHDIRALVVSSAFPKYFCAGLDLEEASDLGSTADLDSARASFAKRDMILAFQAALGSVEKASFPVIAAIHGHCIGIGVDMLGPCDVRYAASDAKFSIKEIDVGLAPGIGTLAFLPNMTGNHSLLRELAYTSRIFSAAEAEKFGLVSKVVEGGRGEVVKEALILARLIASKSPVAIFGSKTLLTHSRDNPTTDTLAHTALWNSSALHTNVRHNF</sequence>
<dbReference type="Gene3D" id="1.10.12.10">
    <property type="entry name" value="Lyase 2-enoyl-coa Hydratase, Chain A, domain 2"/>
    <property type="match status" value="1"/>
</dbReference>
<dbReference type="Proteomes" id="UP000284706">
    <property type="component" value="Unassembled WGS sequence"/>
</dbReference>
<gene>
    <name evidence="6" type="ORF">CVT26_010933</name>
</gene>
<dbReference type="PANTHER" id="PTHR43149:SF1">
    <property type="entry name" value="DELTA(3,5)-DELTA(2,4)-DIENOYL-COA ISOMERASE, MITOCHONDRIAL"/>
    <property type="match status" value="1"/>
</dbReference>
<evidence type="ECO:0008006" key="8">
    <source>
        <dbReference type="Google" id="ProtNLM"/>
    </source>
</evidence>
<keyword evidence="3" id="KW-0276">Fatty acid metabolism</keyword>
<dbReference type="Gene3D" id="3.90.226.10">
    <property type="entry name" value="2-enoyl-CoA Hydratase, Chain A, domain 1"/>
    <property type="match status" value="1"/>
</dbReference>
<dbReference type="SUPFAM" id="SSF52096">
    <property type="entry name" value="ClpP/crotonase"/>
    <property type="match status" value="1"/>
</dbReference>
<dbReference type="GO" id="GO:0006635">
    <property type="term" value="P:fatty acid beta-oxidation"/>
    <property type="evidence" value="ECO:0007669"/>
    <property type="project" value="UniProtKB-UniPathway"/>
</dbReference>
<dbReference type="AlphaFoldDB" id="A0A409VIY6"/>
<keyword evidence="4" id="KW-0443">Lipid metabolism</keyword>
<dbReference type="GO" id="GO:0005739">
    <property type="term" value="C:mitochondrion"/>
    <property type="evidence" value="ECO:0007669"/>
    <property type="project" value="TreeGrafter"/>
</dbReference>
<reference evidence="6 7" key="1">
    <citation type="journal article" date="2018" name="Evol. Lett.">
        <title>Horizontal gene cluster transfer increased hallucinogenic mushroom diversity.</title>
        <authorList>
            <person name="Reynolds H.T."/>
            <person name="Vijayakumar V."/>
            <person name="Gluck-Thaler E."/>
            <person name="Korotkin H.B."/>
            <person name="Matheny P.B."/>
            <person name="Slot J.C."/>
        </authorList>
    </citation>
    <scope>NUCLEOTIDE SEQUENCE [LARGE SCALE GENOMIC DNA]</scope>
    <source>
        <strain evidence="6 7">SRW20</strain>
    </source>
</reference>
<dbReference type="OrthoDB" id="14970at2759"/>
<dbReference type="STRING" id="231916.A0A409VIY6"/>
<dbReference type="EMBL" id="NHYE01005635">
    <property type="protein sequence ID" value="PPQ66232.1"/>
    <property type="molecule type" value="Genomic_DNA"/>
</dbReference>
<organism evidence="6 7">
    <name type="scientific">Gymnopilus dilepis</name>
    <dbReference type="NCBI Taxonomy" id="231916"/>
    <lineage>
        <taxon>Eukaryota</taxon>
        <taxon>Fungi</taxon>
        <taxon>Dikarya</taxon>
        <taxon>Basidiomycota</taxon>
        <taxon>Agaricomycotina</taxon>
        <taxon>Agaricomycetes</taxon>
        <taxon>Agaricomycetidae</taxon>
        <taxon>Agaricales</taxon>
        <taxon>Agaricineae</taxon>
        <taxon>Hymenogastraceae</taxon>
        <taxon>Gymnopilus</taxon>
    </lineage>
</organism>
<dbReference type="InterPro" id="IPR029045">
    <property type="entry name" value="ClpP/crotonase-like_dom_sf"/>
</dbReference>
<dbReference type="InterPro" id="IPR001753">
    <property type="entry name" value="Enoyl-CoA_hydra/iso"/>
</dbReference>